<dbReference type="Pfam" id="PF04043">
    <property type="entry name" value="PMEI"/>
    <property type="match status" value="1"/>
</dbReference>
<dbReference type="UniPathway" id="UPA00545">
    <property type="reaction ID" value="UER00823"/>
</dbReference>
<dbReference type="SUPFAM" id="SSF101148">
    <property type="entry name" value="Plant invertase/pectin methylesterase inhibitor"/>
    <property type="match status" value="1"/>
</dbReference>
<dbReference type="Pfam" id="PF01095">
    <property type="entry name" value="Pectinesterase"/>
    <property type="match status" value="1"/>
</dbReference>
<dbReference type="OrthoDB" id="2019149at2759"/>
<dbReference type="Proteomes" id="UP000818029">
    <property type="component" value="Chromosome A09"/>
</dbReference>
<evidence type="ECO:0000256" key="6">
    <source>
        <dbReference type="PROSITE-ProRule" id="PRU10040"/>
    </source>
</evidence>
<comment type="function">
    <text evidence="7">Acts in the modification of cell walls via demethylesterification of cell wall pectin.</text>
</comment>
<dbReference type="PROSITE" id="PS00503">
    <property type="entry name" value="PECTINESTERASE_2"/>
    <property type="match status" value="1"/>
</dbReference>
<dbReference type="PaxDb" id="3635-A0A1U8MWI3"/>
<keyword evidence="4 7" id="KW-0378">Hydrolase</keyword>
<keyword evidence="5 7" id="KW-0063">Aspartyl esterase</keyword>
<sequence length="293" mass="32283">MLGEYDMSKIGKYLLELKTWLSGAFTSQQTCIDSFAQSSNESSQKMQSILKTSMEITSNALAMLNRLSTIVKELNIPNVGNVDSTGFNCKLFSAEDMLEWISQADRKLLQAKPMDLKPNVVVAKDGSGKYDTINKALAEVPVKSPYRFVIHIKAGTYKEKINVTKQMTNVIFIGDGPTKTVITNDISVAKNPPVRTYRTATVGVDGAGFMAKDIGFDNSTGPEGHQAVAFRATADRVIMFNCHFTGYQDTLYAHRERQLYTNCLITGTVDFIFGDAASIFQNCMLIVRKPGPG</sequence>
<dbReference type="InterPro" id="IPR012334">
    <property type="entry name" value="Pectin_lyas_fold"/>
</dbReference>
<evidence type="ECO:0000256" key="5">
    <source>
        <dbReference type="ARBA" id="ARBA00023085"/>
    </source>
</evidence>
<feature type="active site" evidence="6">
    <location>
        <position position="270"/>
    </location>
</feature>
<evidence type="ECO:0000256" key="2">
    <source>
        <dbReference type="ARBA" id="ARBA00006027"/>
    </source>
</evidence>
<comment type="similarity">
    <text evidence="2">In the N-terminal section; belongs to the PMEI family.</text>
</comment>
<dbReference type="GO" id="GO:0046910">
    <property type="term" value="F:pectinesterase inhibitor activity"/>
    <property type="evidence" value="ECO:0000318"/>
    <property type="project" value="GO_Central"/>
</dbReference>
<gene>
    <name evidence="11" type="primary">LOC107940921</name>
</gene>
<keyword evidence="7" id="KW-0961">Cell wall biogenesis/degradation</keyword>
<dbReference type="GO" id="GO:0030599">
    <property type="term" value="F:pectinesterase activity"/>
    <property type="evidence" value="ECO:0000318"/>
    <property type="project" value="GO_Central"/>
</dbReference>
<evidence type="ECO:0000313" key="11">
    <source>
        <dbReference type="RefSeq" id="XP_016729873.1"/>
    </source>
</evidence>
<dbReference type="RefSeq" id="XP_016729873.1">
    <property type="nucleotide sequence ID" value="XM_016874384.2"/>
</dbReference>
<protein>
    <recommendedName>
        <fullName evidence="7">Pectinesterase</fullName>
        <ecNumber evidence="7">3.1.1.11</ecNumber>
    </recommendedName>
</protein>
<dbReference type="InterPro" id="IPR011050">
    <property type="entry name" value="Pectin_lyase_fold/virulence"/>
</dbReference>
<dbReference type="GO" id="GO:0045490">
    <property type="term" value="P:pectin catabolic process"/>
    <property type="evidence" value="ECO:0007669"/>
    <property type="project" value="UniProtKB-UniRule"/>
</dbReference>
<dbReference type="GO" id="GO:0042545">
    <property type="term" value="P:cell wall modification"/>
    <property type="evidence" value="ECO:0007669"/>
    <property type="project" value="UniProtKB-UniRule"/>
</dbReference>
<keyword evidence="7" id="KW-0964">Secreted</keyword>
<dbReference type="PANTHER" id="PTHR31707">
    <property type="entry name" value="PECTINESTERASE"/>
    <property type="match status" value="1"/>
</dbReference>
<dbReference type="KEGG" id="ghi:107940921"/>
<reference evidence="11" key="2">
    <citation type="submission" date="2025-08" db="UniProtKB">
        <authorList>
            <consortium name="RefSeq"/>
        </authorList>
    </citation>
    <scope>IDENTIFICATION</scope>
</reference>
<name>A0A1U8MWI3_GOSHI</name>
<comment type="subcellular location">
    <subcellularLocation>
        <location evidence="7">Secreted</location>
        <location evidence="7">Cell wall</location>
    </subcellularLocation>
</comment>
<dbReference type="EC" id="3.1.1.11" evidence="7"/>
<dbReference type="InterPro" id="IPR006501">
    <property type="entry name" value="Pectinesterase_inhib_dom"/>
</dbReference>
<dbReference type="STRING" id="3635.A0A1U8MWI3"/>
<evidence type="ECO:0000259" key="8">
    <source>
        <dbReference type="Pfam" id="PF01095"/>
    </source>
</evidence>
<comment type="catalytic activity">
    <reaction evidence="7">
        <text>[(1-&gt;4)-alpha-D-galacturonosyl methyl ester](n) + n H2O = [(1-&gt;4)-alpha-D-galacturonosyl](n) + n methanol + n H(+)</text>
        <dbReference type="Rhea" id="RHEA:22380"/>
        <dbReference type="Rhea" id="RHEA-COMP:14570"/>
        <dbReference type="Rhea" id="RHEA-COMP:14573"/>
        <dbReference type="ChEBI" id="CHEBI:15377"/>
        <dbReference type="ChEBI" id="CHEBI:15378"/>
        <dbReference type="ChEBI" id="CHEBI:17790"/>
        <dbReference type="ChEBI" id="CHEBI:140522"/>
        <dbReference type="ChEBI" id="CHEBI:140523"/>
        <dbReference type="EC" id="3.1.1.11"/>
    </reaction>
</comment>
<dbReference type="InterPro" id="IPR018040">
    <property type="entry name" value="Pectinesterase_Tyr_AS"/>
</dbReference>
<keyword evidence="7" id="KW-0134">Cell wall</keyword>
<evidence type="ECO:0000313" key="10">
    <source>
        <dbReference type="Proteomes" id="UP000818029"/>
    </source>
</evidence>
<dbReference type="Gene3D" id="2.160.20.10">
    <property type="entry name" value="Single-stranded right-handed beta-helix, Pectin lyase-like"/>
    <property type="match status" value="1"/>
</dbReference>
<comment type="pathway">
    <text evidence="1 7">Glycan metabolism; pectin degradation; 2-dehydro-3-deoxy-D-gluconate from pectin: step 1/5.</text>
</comment>
<organism evidence="10 11">
    <name type="scientific">Gossypium hirsutum</name>
    <name type="common">Upland cotton</name>
    <name type="synonym">Gossypium mexicanum</name>
    <dbReference type="NCBI Taxonomy" id="3635"/>
    <lineage>
        <taxon>Eukaryota</taxon>
        <taxon>Viridiplantae</taxon>
        <taxon>Streptophyta</taxon>
        <taxon>Embryophyta</taxon>
        <taxon>Tracheophyta</taxon>
        <taxon>Spermatophyta</taxon>
        <taxon>Magnoliopsida</taxon>
        <taxon>eudicotyledons</taxon>
        <taxon>Gunneridae</taxon>
        <taxon>Pentapetalae</taxon>
        <taxon>rosids</taxon>
        <taxon>malvids</taxon>
        <taxon>Malvales</taxon>
        <taxon>Malvaceae</taxon>
        <taxon>Malvoideae</taxon>
        <taxon>Gossypium</taxon>
    </lineage>
</organism>
<evidence type="ECO:0000256" key="7">
    <source>
        <dbReference type="RuleBase" id="RU000589"/>
    </source>
</evidence>
<dbReference type="Gene3D" id="1.20.140.40">
    <property type="entry name" value="Invertase/pectin methylesterase inhibitor family protein"/>
    <property type="match status" value="1"/>
</dbReference>
<evidence type="ECO:0000256" key="3">
    <source>
        <dbReference type="ARBA" id="ARBA00007786"/>
    </source>
</evidence>
<dbReference type="GeneID" id="107940921"/>
<dbReference type="InterPro" id="IPR033131">
    <property type="entry name" value="Pectinesterase_Asp_AS"/>
</dbReference>
<feature type="domain" description="Pectinesterase catalytic" evidence="8">
    <location>
        <begin position="119"/>
        <end position="291"/>
    </location>
</feature>
<comment type="similarity">
    <text evidence="3">In the C-terminal section; belongs to the pectinesterase family.</text>
</comment>
<reference evidence="10" key="1">
    <citation type="journal article" date="2020" name="Nat. Genet.">
        <title>Genomic diversifications of five Gossypium allopolyploid species and their impact on cotton improvement.</title>
        <authorList>
            <person name="Chen Z.J."/>
            <person name="Sreedasyam A."/>
            <person name="Ando A."/>
            <person name="Song Q."/>
            <person name="De Santiago L.M."/>
            <person name="Hulse-Kemp A.M."/>
            <person name="Ding M."/>
            <person name="Ye W."/>
            <person name="Kirkbride R.C."/>
            <person name="Jenkins J."/>
            <person name="Plott C."/>
            <person name="Lovell J."/>
            <person name="Lin Y.M."/>
            <person name="Vaughn R."/>
            <person name="Liu B."/>
            <person name="Simpson S."/>
            <person name="Scheffler B.E."/>
            <person name="Wen L."/>
            <person name="Saski C.A."/>
            <person name="Grover C.E."/>
            <person name="Hu G."/>
            <person name="Conover J.L."/>
            <person name="Carlson J.W."/>
            <person name="Shu S."/>
            <person name="Boston L.B."/>
            <person name="Williams M."/>
            <person name="Peterson D.G."/>
            <person name="McGee K."/>
            <person name="Jones D.C."/>
            <person name="Wendel J.F."/>
            <person name="Stelly D.M."/>
            <person name="Grimwood J."/>
            <person name="Schmutz J."/>
        </authorList>
    </citation>
    <scope>NUCLEOTIDE SEQUENCE [LARGE SCALE GENOMIC DNA]</scope>
    <source>
        <strain evidence="10">cv. TM-1</strain>
    </source>
</reference>
<evidence type="ECO:0000259" key="9">
    <source>
        <dbReference type="Pfam" id="PF04043"/>
    </source>
</evidence>
<proteinExistence type="inferred from homology"/>
<dbReference type="CDD" id="cd15798">
    <property type="entry name" value="PMEI-like_3"/>
    <property type="match status" value="1"/>
</dbReference>
<accession>A0A1U8MWI3</accession>
<dbReference type="SUPFAM" id="SSF51126">
    <property type="entry name" value="Pectin lyase-like"/>
    <property type="match status" value="1"/>
</dbReference>
<evidence type="ECO:0000256" key="4">
    <source>
        <dbReference type="ARBA" id="ARBA00022801"/>
    </source>
</evidence>
<dbReference type="PROSITE" id="PS00800">
    <property type="entry name" value="PECTINESTERASE_1"/>
    <property type="match status" value="1"/>
</dbReference>
<dbReference type="InterPro" id="IPR035513">
    <property type="entry name" value="Invertase/methylesterase_inhib"/>
</dbReference>
<keyword evidence="10" id="KW-1185">Reference proteome</keyword>
<feature type="domain" description="Pectinesterase inhibitor" evidence="9">
    <location>
        <begin position="15"/>
        <end position="63"/>
    </location>
</feature>
<dbReference type="AlphaFoldDB" id="A0A1U8MWI3"/>
<evidence type="ECO:0000256" key="1">
    <source>
        <dbReference type="ARBA" id="ARBA00005184"/>
    </source>
</evidence>
<dbReference type="InterPro" id="IPR000070">
    <property type="entry name" value="Pectinesterase_cat"/>
</dbReference>